<name>A0ABQ9ER36_TEGGR</name>
<dbReference type="EMBL" id="JARBDR010000813">
    <property type="protein sequence ID" value="KAJ8306392.1"/>
    <property type="molecule type" value="Genomic_DNA"/>
</dbReference>
<evidence type="ECO:0000313" key="2">
    <source>
        <dbReference type="EMBL" id="KAJ8306392.1"/>
    </source>
</evidence>
<reference evidence="2 3" key="1">
    <citation type="submission" date="2022-12" db="EMBL/GenBank/DDBJ databases">
        <title>Chromosome-level genome of Tegillarca granosa.</title>
        <authorList>
            <person name="Kim J."/>
        </authorList>
    </citation>
    <scope>NUCLEOTIDE SEQUENCE [LARGE SCALE GENOMIC DNA]</scope>
    <source>
        <strain evidence="2">Teg-2019</strain>
        <tissue evidence="2">Adductor muscle</tissue>
    </source>
</reference>
<feature type="transmembrane region" description="Helical" evidence="1">
    <location>
        <begin position="36"/>
        <end position="56"/>
    </location>
</feature>
<feature type="transmembrane region" description="Helical" evidence="1">
    <location>
        <begin position="68"/>
        <end position="88"/>
    </location>
</feature>
<evidence type="ECO:0000256" key="1">
    <source>
        <dbReference type="SAM" id="Phobius"/>
    </source>
</evidence>
<accession>A0ABQ9ER36</accession>
<keyword evidence="3" id="KW-1185">Reference proteome</keyword>
<protein>
    <submittedName>
        <fullName evidence="2">Uncharacterized protein</fullName>
    </submittedName>
</protein>
<dbReference type="Proteomes" id="UP001217089">
    <property type="component" value="Unassembled WGS sequence"/>
</dbReference>
<comment type="caution">
    <text evidence="2">The sequence shown here is derived from an EMBL/GenBank/DDBJ whole genome shotgun (WGS) entry which is preliminary data.</text>
</comment>
<evidence type="ECO:0000313" key="3">
    <source>
        <dbReference type="Proteomes" id="UP001217089"/>
    </source>
</evidence>
<keyword evidence="1" id="KW-0812">Transmembrane</keyword>
<organism evidence="2 3">
    <name type="scientific">Tegillarca granosa</name>
    <name type="common">Malaysian cockle</name>
    <name type="synonym">Anadara granosa</name>
    <dbReference type="NCBI Taxonomy" id="220873"/>
    <lineage>
        <taxon>Eukaryota</taxon>
        <taxon>Metazoa</taxon>
        <taxon>Spiralia</taxon>
        <taxon>Lophotrochozoa</taxon>
        <taxon>Mollusca</taxon>
        <taxon>Bivalvia</taxon>
        <taxon>Autobranchia</taxon>
        <taxon>Pteriomorphia</taxon>
        <taxon>Arcoida</taxon>
        <taxon>Arcoidea</taxon>
        <taxon>Arcidae</taxon>
        <taxon>Tegillarca</taxon>
    </lineage>
</organism>
<keyword evidence="1" id="KW-1133">Transmembrane helix</keyword>
<sequence length="106" mass="12932">MSFYTLFKSFLKIYLDNFKKLLAFYDFKFLVYPDKLLITSVITCIYLNYIARLLVLKCTLNRYITNKCTKFIVLFILITYFDMIIFFIRLKKKSFFNYSIVLVCHY</sequence>
<keyword evidence="1" id="KW-0472">Membrane</keyword>
<proteinExistence type="predicted"/>
<gene>
    <name evidence="2" type="ORF">KUTeg_016937</name>
</gene>